<dbReference type="CDD" id="cd12148">
    <property type="entry name" value="fungal_TF_MHR"/>
    <property type="match status" value="1"/>
</dbReference>
<feature type="compositionally biased region" description="Polar residues" evidence="6">
    <location>
        <begin position="493"/>
        <end position="513"/>
    </location>
</feature>
<keyword evidence="5" id="KW-0539">Nucleus</keyword>
<keyword evidence="3" id="KW-0805">Transcription regulation</keyword>
<dbReference type="Pfam" id="PF04082">
    <property type="entry name" value="Fungal_trans"/>
    <property type="match status" value="1"/>
</dbReference>
<dbReference type="InterPro" id="IPR007219">
    <property type="entry name" value="XnlR_reg_dom"/>
</dbReference>
<dbReference type="EMBL" id="AMGY01000005">
    <property type="protein sequence ID" value="EXJ82887.1"/>
    <property type="molecule type" value="Genomic_DNA"/>
</dbReference>
<organism evidence="8 9">
    <name type="scientific">Capronia epimyces CBS 606.96</name>
    <dbReference type="NCBI Taxonomy" id="1182542"/>
    <lineage>
        <taxon>Eukaryota</taxon>
        <taxon>Fungi</taxon>
        <taxon>Dikarya</taxon>
        <taxon>Ascomycota</taxon>
        <taxon>Pezizomycotina</taxon>
        <taxon>Eurotiomycetes</taxon>
        <taxon>Chaetothyriomycetidae</taxon>
        <taxon>Chaetothyriales</taxon>
        <taxon>Herpotrichiellaceae</taxon>
        <taxon>Capronia</taxon>
    </lineage>
</organism>
<evidence type="ECO:0000256" key="4">
    <source>
        <dbReference type="ARBA" id="ARBA00023163"/>
    </source>
</evidence>
<keyword evidence="4" id="KW-0804">Transcription</keyword>
<feature type="compositionally biased region" description="Polar residues" evidence="6">
    <location>
        <begin position="587"/>
        <end position="606"/>
    </location>
</feature>
<dbReference type="HOGENOM" id="CLU_007531_1_0_1"/>
<dbReference type="GO" id="GO:0008270">
    <property type="term" value="F:zinc ion binding"/>
    <property type="evidence" value="ECO:0007669"/>
    <property type="project" value="InterPro"/>
</dbReference>
<dbReference type="GO" id="GO:0000981">
    <property type="term" value="F:DNA-binding transcription factor activity, RNA polymerase II-specific"/>
    <property type="evidence" value="ECO:0007669"/>
    <property type="project" value="InterPro"/>
</dbReference>
<gene>
    <name evidence="8" type="ORF">A1O3_06703</name>
</gene>
<sequence length="685" mass="75515">MTALSLFHQPSFGNKLTNIPSVTQLVALLASILSFSARYRFDPSGNSARPEDGEPLDDSLGLSLPPQYFEALSQQYVDEALKEHSHDAPPLCVLQALVLLTFQELIKGARGSAWRRLGVCVRVAYELDLHHVDRGNTPEQTDPQIWTEIEERRRTWWFIWEMDVFASTIRRCPAAIDWRDNETRFPVCDEDWFARTFQPSCFLETKPLDRLRVLQQCGTQSPKAWFIVLNSFMLEGHMFSKFRSPRPGGGKYGPSRPAPRDSAKDNTESLAILANALRCFGMALPKRLRHRDQFLSFGDNDPATRVATRQLHSAMYSIHVTTQLTRMMINHQDAYRGAQQDLRLNENDHTDGSATAEGGSVSLHLGPTRQGMQQYIEAADELLHIVSRSSEHHVRYVNPFLASTLWYGAVVHLGWKVLAPPHTNLDFIESKFAVMHMILTEFANFWDLPSTLQENLSGVEGKLSLFTRQQARRSSHSSGRVRNQGGSGGTAVNPPNGTSSTTALTTDGSSSSASEVLAANTMINLANDQAQHAGRASSIPHRPSTVTNNSNPNPGPGPGPGQGPGPESTDWLPPNTTGSSYCRRDSQTVFTPRSITVRGANSNYPNTGGSTGGGGDDQFIFDDSWLMTTSGSGGGGSNNMAVLNETFPAQDNAAHPPRGLWDDLQLDLDFAMDPESLFQGIMNYN</sequence>
<evidence type="ECO:0000313" key="9">
    <source>
        <dbReference type="Proteomes" id="UP000019478"/>
    </source>
</evidence>
<evidence type="ECO:0000259" key="7">
    <source>
        <dbReference type="SMART" id="SM00906"/>
    </source>
</evidence>
<dbReference type="AlphaFoldDB" id="W9XQT6"/>
<dbReference type="STRING" id="1182542.W9XQT6"/>
<dbReference type="GO" id="GO:0006351">
    <property type="term" value="P:DNA-templated transcription"/>
    <property type="evidence" value="ECO:0007669"/>
    <property type="project" value="InterPro"/>
</dbReference>
<accession>W9XQT6</accession>
<name>W9XQT6_9EURO</name>
<dbReference type="RefSeq" id="XP_007735010.1">
    <property type="nucleotide sequence ID" value="XM_007736820.1"/>
</dbReference>
<dbReference type="GO" id="GO:0003677">
    <property type="term" value="F:DNA binding"/>
    <property type="evidence" value="ECO:0007669"/>
    <property type="project" value="InterPro"/>
</dbReference>
<protein>
    <recommendedName>
        <fullName evidence="7">Xylanolytic transcriptional activator regulatory domain-containing protein</fullName>
    </recommendedName>
</protein>
<dbReference type="GeneID" id="19170810"/>
<feature type="region of interest" description="Disordered" evidence="6">
    <location>
        <begin position="530"/>
        <end position="614"/>
    </location>
</feature>
<dbReference type="eggNOG" id="ENOG502SR1H">
    <property type="taxonomic scope" value="Eukaryota"/>
</dbReference>
<keyword evidence="2" id="KW-0479">Metal-binding</keyword>
<feature type="region of interest" description="Disordered" evidence="6">
    <location>
        <begin position="468"/>
        <end position="513"/>
    </location>
</feature>
<dbReference type="SMART" id="SM00906">
    <property type="entry name" value="Fungal_trans"/>
    <property type="match status" value="1"/>
</dbReference>
<dbReference type="InterPro" id="IPR050815">
    <property type="entry name" value="TF_fung"/>
</dbReference>
<feature type="region of interest" description="Disordered" evidence="6">
    <location>
        <begin position="245"/>
        <end position="265"/>
    </location>
</feature>
<comment type="subcellular location">
    <subcellularLocation>
        <location evidence="1">Nucleus</location>
    </subcellularLocation>
</comment>
<evidence type="ECO:0000256" key="1">
    <source>
        <dbReference type="ARBA" id="ARBA00004123"/>
    </source>
</evidence>
<comment type="caution">
    <text evidence="8">The sequence shown here is derived from an EMBL/GenBank/DDBJ whole genome shotgun (WGS) entry which is preliminary data.</text>
</comment>
<dbReference type="GO" id="GO:0005634">
    <property type="term" value="C:nucleus"/>
    <property type="evidence" value="ECO:0007669"/>
    <property type="project" value="UniProtKB-SubCell"/>
</dbReference>
<evidence type="ECO:0000313" key="8">
    <source>
        <dbReference type="EMBL" id="EXJ82887.1"/>
    </source>
</evidence>
<proteinExistence type="predicted"/>
<evidence type="ECO:0000256" key="5">
    <source>
        <dbReference type="ARBA" id="ARBA00023242"/>
    </source>
</evidence>
<evidence type="ECO:0000256" key="6">
    <source>
        <dbReference type="SAM" id="MobiDB-lite"/>
    </source>
</evidence>
<feature type="domain" description="Xylanolytic transcriptional activator regulatory" evidence="7">
    <location>
        <begin position="113"/>
        <end position="192"/>
    </location>
</feature>
<feature type="compositionally biased region" description="Pro residues" evidence="6">
    <location>
        <begin position="553"/>
        <end position="563"/>
    </location>
</feature>
<reference evidence="8 9" key="1">
    <citation type="submission" date="2013-03" db="EMBL/GenBank/DDBJ databases">
        <title>The Genome Sequence of Capronia epimyces CBS 606.96.</title>
        <authorList>
            <consortium name="The Broad Institute Genomics Platform"/>
            <person name="Cuomo C."/>
            <person name="de Hoog S."/>
            <person name="Gorbushina A."/>
            <person name="Walker B."/>
            <person name="Young S.K."/>
            <person name="Zeng Q."/>
            <person name="Gargeya S."/>
            <person name="Fitzgerald M."/>
            <person name="Haas B."/>
            <person name="Abouelleil A."/>
            <person name="Allen A.W."/>
            <person name="Alvarado L."/>
            <person name="Arachchi H.M."/>
            <person name="Berlin A.M."/>
            <person name="Chapman S.B."/>
            <person name="Gainer-Dewar J."/>
            <person name="Goldberg J."/>
            <person name="Griggs A."/>
            <person name="Gujja S."/>
            <person name="Hansen M."/>
            <person name="Howarth C."/>
            <person name="Imamovic A."/>
            <person name="Ireland A."/>
            <person name="Larimer J."/>
            <person name="McCowan C."/>
            <person name="Murphy C."/>
            <person name="Pearson M."/>
            <person name="Poon T.W."/>
            <person name="Priest M."/>
            <person name="Roberts A."/>
            <person name="Saif S."/>
            <person name="Shea T."/>
            <person name="Sisk P."/>
            <person name="Sykes S."/>
            <person name="Wortman J."/>
            <person name="Nusbaum C."/>
            <person name="Birren B."/>
        </authorList>
    </citation>
    <scope>NUCLEOTIDE SEQUENCE [LARGE SCALE GENOMIC DNA]</scope>
    <source>
        <strain evidence="8 9">CBS 606.96</strain>
    </source>
</reference>
<dbReference type="OrthoDB" id="3862662at2759"/>
<dbReference type="PANTHER" id="PTHR47338:SF10">
    <property type="entry name" value="TRANSCRIPTION FACTOR DOMAIN-CONTAINING PROTEIN-RELATED"/>
    <property type="match status" value="1"/>
</dbReference>
<keyword evidence="9" id="KW-1185">Reference proteome</keyword>
<dbReference type="PANTHER" id="PTHR47338">
    <property type="entry name" value="ZN(II)2CYS6 TRANSCRIPTION FACTOR (EUROFUNG)-RELATED"/>
    <property type="match status" value="1"/>
</dbReference>
<evidence type="ECO:0000256" key="2">
    <source>
        <dbReference type="ARBA" id="ARBA00022723"/>
    </source>
</evidence>
<dbReference type="Proteomes" id="UP000019478">
    <property type="component" value="Unassembled WGS sequence"/>
</dbReference>
<evidence type="ECO:0000256" key="3">
    <source>
        <dbReference type="ARBA" id="ARBA00023015"/>
    </source>
</evidence>